<keyword evidence="2" id="KW-1185">Reference proteome</keyword>
<accession>A0A9D4SMC1</accession>
<dbReference type="EMBL" id="JABSTV010001255">
    <property type="protein sequence ID" value="KAH7935163.1"/>
    <property type="molecule type" value="Genomic_DNA"/>
</dbReference>
<comment type="caution">
    <text evidence="1">The sequence shown here is derived from an EMBL/GenBank/DDBJ whole genome shotgun (WGS) entry which is preliminary data.</text>
</comment>
<organism evidence="1 2">
    <name type="scientific">Rhipicephalus sanguineus</name>
    <name type="common">Brown dog tick</name>
    <name type="synonym">Ixodes sanguineus</name>
    <dbReference type="NCBI Taxonomy" id="34632"/>
    <lineage>
        <taxon>Eukaryota</taxon>
        <taxon>Metazoa</taxon>
        <taxon>Ecdysozoa</taxon>
        <taxon>Arthropoda</taxon>
        <taxon>Chelicerata</taxon>
        <taxon>Arachnida</taxon>
        <taxon>Acari</taxon>
        <taxon>Parasitiformes</taxon>
        <taxon>Ixodida</taxon>
        <taxon>Ixodoidea</taxon>
        <taxon>Ixodidae</taxon>
        <taxon>Rhipicephalinae</taxon>
        <taxon>Rhipicephalus</taxon>
        <taxon>Rhipicephalus</taxon>
    </lineage>
</organism>
<reference evidence="1" key="1">
    <citation type="journal article" date="2020" name="Cell">
        <title>Large-Scale Comparative Analyses of Tick Genomes Elucidate Their Genetic Diversity and Vector Capacities.</title>
        <authorList>
            <consortium name="Tick Genome and Microbiome Consortium (TIGMIC)"/>
            <person name="Jia N."/>
            <person name="Wang J."/>
            <person name="Shi W."/>
            <person name="Du L."/>
            <person name="Sun Y."/>
            <person name="Zhan W."/>
            <person name="Jiang J.F."/>
            <person name="Wang Q."/>
            <person name="Zhang B."/>
            <person name="Ji P."/>
            <person name="Bell-Sakyi L."/>
            <person name="Cui X.M."/>
            <person name="Yuan T.T."/>
            <person name="Jiang B.G."/>
            <person name="Yang W.F."/>
            <person name="Lam T.T."/>
            <person name="Chang Q.C."/>
            <person name="Ding S.J."/>
            <person name="Wang X.J."/>
            <person name="Zhu J.G."/>
            <person name="Ruan X.D."/>
            <person name="Zhao L."/>
            <person name="Wei J.T."/>
            <person name="Ye R.Z."/>
            <person name="Que T.C."/>
            <person name="Du C.H."/>
            <person name="Zhou Y.H."/>
            <person name="Cheng J.X."/>
            <person name="Dai P.F."/>
            <person name="Guo W.B."/>
            <person name="Han X.H."/>
            <person name="Huang E.J."/>
            <person name="Li L.F."/>
            <person name="Wei W."/>
            <person name="Gao Y.C."/>
            <person name="Liu J.Z."/>
            <person name="Shao H.Z."/>
            <person name="Wang X."/>
            <person name="Wang C.C."/>
            <person name="Yang T.C."/>
            <person name="Huo Q.B."/>
            <person name="Li W."/>
            <person name="Chen H.Y."/>
            <person name="Chen S.E."/>
            <person name="Zhou L.G."/>
            <person name="Ni X.B."/>
            <person name="Tian J.H."/>
            <person name="Sheng Y."/>
            <person name="Liu T."/>
            <person name="Pan Y.S."/>
            <person name="Xia L.Y."/>
            <person name="Li J."/>
            <person name="Zhao F."/>
            <person name="Cao W.C."/>
        </authorList>
    </citation>
    <scope>NUCLEOTIDE SEQUENCE</scope>
    <source>
        <strain evidence="1">Rsan-2018</strain>
    </source>
</reference>
<proteinExistence type="predicted"/>
<evidence type="ECO:0000313" key="2">
    <source>
        <dbReference type="Proteomes" id="UP000821837"/>
    </source>
</evidence>
<gene>
    <name evidence="1" type="ORF">HPB52_004626</name>
</gene>
<dbReference type="VEuPathDB" id="VectorBase:RSAN_055768"/>
<reference evidence="1" key="2">
    <citation type="submission" date="2021-09" db="EMBL/GenBank/DDBJ databases">
        <authorList>
            <person name="Jia N."/>
            <person name="Wang J."/>
            <person name="Shi W."/>
            <person name="Du L."/>
            <person name="Sun Y."/>
            <person name="Zhan W."/>
            <person name="Jiang J."/>
            <person name="Wang Q."/>
            <person name="Zhang B."/>
            <person name="Ji P."/>
            <person name="Sakyi L.B."/>
            <person name="Cui X."/>
            <person name="Yuan T."/>
            <person name="Jiang B."/>
            <person name="Yang W."/>
            <person name="Lam T.T.-Y."/>
            <person name="Chang Q."/>
            <person name="Ding S."/>
            <person name="Wang X."/>
            <person name="Zhu J."/>
            <person name="Ruan X."/>
            <person name="Zhao L."/>
            <person name="Wei J."/>
            <person name="Que T."/>
            <person name="Du C."/>
            <person name="Cheng J."/>
            <person name="Dai P."/>
            <person name="Han X."/>
            <person name="Huang E."/>
            <person name="Gao Y."/>
            <person name="Liu J."/>
            <person name="Shao H."/>
            <person name="Ye R."/>
            <person name="Li L."/>
            <person name="Wei W."/>
            <person name="Wang X."/>
            <person name="Wang C."/>
            <person name="Huo Q."/>
            <person name="Li W."/>
            <person name="Guo W."/>
            <person name="Chen H."/>
            <person name="Chen S."/>
            <person name="Zhou L."/>
            <person name="Zhou L."/>
            <person name="Ni X."/>
            <person name="Tian J."/>
            <person name="Zhou Y."/>
            <person name="Sheng Y."/>
            <person name="Liu T."/>
            <person name="Pan Y."/>
            <person name="Xia L."/>
            <person name="Li J."/>
            <person name="Zhao F."/>
            <person name="Cao W."/>
        </authorList>
    </citation>
    <scope>NUCLEOTIDE SEQUENCE</scope>
    <source>
        <strain evidence="1">Rsan-2018</strain>
        <tissue evidence="1">Larvae</tissue>
    </source>
</reference>
<dbReference type="AlphaFoldDB" id="A0A9D4SMC1"/>
<evidence type="ECO:0008006" key="3">
    <source>
        <dbReference type="Google" id="ProtNLM"/>
    </source>
</evidence>
<name>A0A9D4SMC1_RHISA</name>
<dbReference type="Proteomes" id="UP000821837">
    <property type="component" value="Unassembled WGS sequence"/>
</dbReference>
<evidence type="ECO:0000313" key="1">
    <source>
        <dbReference type="EMBL" id="KAH7935163.1"/>
    </source>
</evidence>
<sequence length="305" mass="34476">MCLSAHEKELRARAARYKGILCRRALWSYNRYEVMRALWKMVAVPGLTYANAVLCLSTGVREFLERRQREIGRLALGVHKHTPVEAIQGEMGWSSFTAREAVAKAGYENRLVRLPEQNVARRMLVHTIFAGRSTRWTRRTAALRRRFGLPAVCLERANEEGKTKPGEGVRIKVREVETTAWRDSAATKSSLEIYRGEKHEISTERIYDNSRGSALLAEARAGVLRTRLWRARFTEGLAKTCALCGGSDETLGHVVLECCEIRPPAATAALPIALGFGVEGGELRKVVEVTKRRLEYWWRRGALRV</sequence>
<protein>
    <recommendedName>
        <fullName evidence="3">Tick transposon</fullName>
    </recommendedName>
</protein>